<sequence>MATPSQEVQPVPSDSDDDGWGFLETADVPRPADPLEKELDGSRKKRVLSRPRRERPLAAKARIEPKKRVQARQPSQPKEPISSAEVCPPAPVTRSKTAREAPDGQAQQASEPEEQEAPALELCSCGDLCDIFRLRQDRLPRAYDAKIKDKPELLALAERLRTHEIVNKPWGREFAGVMTNVLTKASTIMETMQTEELGTDANAWCHAVGMGIPGTWVPYDHPITPDGLGELLHRFQAYQEQILCHLNAHDIATDIPSQIPEIYSLCQADPSAAGWTVAALAELRSRVIAQRATAAGETDQSPTYNPISPDKTARGEAPSSEGEEEEDEQPNLRSGVDLLYPIEVEKPYSEHPLDDYPSRPRLLALPAQPTLVERPKTLDEKNDPPVKLVTVQKENKDPFPTPFVADKAAFTAAVTVPEENEGNEPSCCDHYAEARRLEDDDELLYGTTEVCPHVRAFAVAKMLRRPEDYGLPGTARRVVSHAVHIGVLKKSVLEKRNPTGHEDLRDEWEAGPLYNISTHNRFDELAKLADDFEEVEEHIAAQVITRSSRQSRVPAPKARAAPETSEQVRNVKRKLDEEAERISKASAAAKTPAQRAEDGRRAAMRIRHKIRALAADPKELATYVLMRPMVRYTRELIQDEVDWIRDPQTALEYGALPWLAACVFHKATPDDALLGLLKCYVETARYVDSAPDTDWVRDLTCDGDVEHNPGPISAPRSMAEVMAAPTRPLWMRDSEADSWCDVDSARAYLEEFNTVMNRDEVGVNDVLCFDYGWFPSGSGDRFDYRTAPYTTQYFPTQINEDVERQDCPGVADRLDDPAVRTPLCVASGSPLRLADPRGLIYYIEYVDEHPGRMVVAANRGLFWKKEKHWSSRTPLDSDGATSTKIFTRRSVRAGSGRVAVLKPFCAVLTPDNKIVGWMVDGEQKEKEWYQPLEDVIPGNIRGKGLIPDSKLRTAFIGYYASPEGSGAEAALRFRRWGPPYTAVSTVPNVGTMLRRTDFFQAFLDAKESARENAIGSRPDVLDTGYLKTYLTQVCRGAQAQPTSMCLAFLKLGLMHRWAAFCNEDPERKTVLAGQTQVHEPNTTVEFDVVVKRLLNASGLCREDCGGTCRPAFPFMRGQQQGRLVFFADPQVPIKHMQIPLHVPWDVLATQDMSMLAAYIMLFAPWPVANLSLLIKTHISGVDPGRLQTFSWYGTTLALPGELRLNVVFPRDSTADLRPGGCTKWSIPIYPTMGPTAVRHYAPYAPIPVVYREEDPIPKLRLVDFCVSWINGISAATIANLASILCSSGLCDGVDRWAVDGLTLFANHSGLMGVGTVDPATTNTIPVRQPENIRDPRDDEVPLLMRCWRDVGDRMLHIPFEADWTDWRPKTDWTLPRPDIRSVGLIILGAYEFVDMTTQTEVHTLLESPFAGAAIFAAAQRRFIAWKEIHSEAGASYEMYQKAVTAREAGSGEKRIYDNVFGIAVFEPGRYLRMVSGAMTAVHQAKPLMVTKDLEATRFLRRPTRWEANTWDLTRVAPMKKVVPGTMPDSVIYTWCRTVPREEMPFVMTACVHGATKGLADITGANEPPPAEYDGPFLEMKHYEKYLQVNDIAKPTTNDVWMNRLMHFTKDYFLGLFHTAAPTRGAPPPGQAPIPLIRRTDLWQRSPGVDMTEIANTYPNVSTTWTTWTDTVEHQVMALLSPHHNMFWADLLRESLGGRAAGLVFQLQAPSSRWYKQLTAEGPAIRDEEGFWLGNGREGAGRPKGRTDSRTASSDTPGHAPRTAPTAGGHQPGGTTGSPDKDEEA</sequence>
<feature type="region of interest" description="Disordered" evidence="1">
    <location>
        <begin position="1728"/>
        <end position="1784"/>
    </location>
</feature>
<feature type="compositionally biased region" description="Basic residues" evidence="1">
    <location>
        <begin position="43"/>
        <end position="53"/>
    </location>
</feature>
<feature type="compositionally biased region" description="Basic and acidic residues" evidence="1">
    <location>
        <begin position="54"/>
        <end position="67"/>
    </location>
</feature>
<feature type="region of interest" description="Disordered" evidence="1">
    <location>
        <begin position="292"/>
        <end position="334"/>
    </location>
</feature>
<evidence type="ECO:0000313" key="2">
    <source>
        <dbReference type="EMBL" id="UYL95657.1"/>
    </source>
</evidence>
<feature type="region of interest" description="Disordered" evidence="1">
    <location>
        <begin position="1"/>
        <end position="117"/>
    </location>
</feature>
<feature type="compositionally biased region" description="Basic and acidic residues" evidence="1">
    <location>
        <begin position="33"/>
        <end position="42"/>
    </location>
</feature>
<name>A0A9E7V2E9_9VIRU</name>
<organism evidence="2">
    <name type="scientific">Yanbian Totiv tick virus 1</name>
    <dbReference type="NCBI Taxonomy" id="2972349"/>
    <lineage>
        <taxon>Viruses</taxon>
        <taxon>Riboviria</taxon>
        <taxon>Orthornavirae</taxon>
        <taxon>Duplornaviricota</taxon>
        <taxon>Chrymotiviricetes</taxon>
        <taxon>Ghabrivirales</taxon>
        <taxon>Totiviridae</taxon>
    </lineage>
</organism>
<feature type="compositionally biased region" description="Basic and acidic residues" evidence="1">
    <location>
        <begin position="1738"/>
        <end position="1748"/>
    </location>
</feature>
<protein>
    <submittedName>
        <fullName evidence="2">Uncharacterized protein</fullName>
    </submittedName>
</protein>
<evidence type="ECO:0000256" key="1">
    <source>
        <dbReference type="SAM" id="MobiDB-lite"/>
    </source>
</evidence>
<dbReference type="EMBL" id="ON746547">
    <property type="protein sequence ID" value="UYL95657.1"/>
    <property type="molecule type" value="Genomic_RNA"/>
</dbReference>
<reference evidence="2" key="1">
    <citation type="submission" date="2022-05" db="EMBL/GenBank/DDBJ databases">
        <authorList>
            <person name="Cao W."/>
            <person name="Jia N."/>
            <person name="Lam T.T.-Y."/>
            <person name="Ni X."/>
            <person name="Liu J."/>
        </authorList>
    </citation>
    <scope>NUCLEOTIDE SEQUENCE</scope>
    <source>
        <strain evidence="2">TIGMIC 80</strain>
    </source>
</reference>
<accession>A0A9E7V2E9</accession>
<proteinExistence type="predicted"/>
<feature type="region of interest" description="Disordered" evidence="1">
    <location>
        <begin position="545"/>
        <end position="598"/>
    </location>
</feature>
<feature type="compositionally biased region" description="Basic and acidic residues" evidence="1">
    <location>
        <begin position="573"/>
        <end position="583"/>
    </location>
</feature>